<reference evidence="2 3" key="1">
    <citation type="journal article" date="2018" name="BMC Genomics">
        <title>The genome of Naegleria lovaniensis, the basis for a comparative approach to unravel pathogenicity factors of the human pathogenic amoeba N. fowleri.</title>
        <authorList>
            <person name="Liechti N."/>
            <person name="Schurch N."/>
            <person name="Bruggmann R."/>
            <person name="Wittwer M."/>
        </authorList>
    </citation>
    <scope>NUCLEOTIDE SEQUENCE [LARGE SCALE GENOMIC DNA]</scope>
    <source>
        <strain evidence="2 3">ATCC 30569</strain>
    </source>
</reference>
<dbReference type="RefSeq" id="XP_044552797.1">
    <property type="nucleotide sequence ID" value="XM_044691858.1"/>
</dbReference>
<organism evidence="2 3">
    <name type="scientific">Naegleria lovaniensis</name>
    <name type="common">Amoeba</name>
    <dbReference type="NCBI Taxonomy" id="51637"/>
    <lineage>
        <taxon>Eukaryota</taxon>
        <taxon>Discoba</taxon>
        <taxon>Heterolobosea</taxon>
        <taxon>Tetramitia</taxon>
        <taxon>Eutetramitia</taxon>
        <taxon>Vahlkampfiidae</taxon>
        <taxon>Naegleria</taxon>
    </lineage>
</organism>
<accession>A0AA88GTW4</accession>
<dbReference type="Proteomes" id="UP000816034">
    <property type="component" value="Unassembled WGS sequence"/>
</dbReference>
<evidence type="ECO:0000313" key="2">
    <source>
        <dbReference type="EMBL" id="KAG2388805.1"/>
    </source>
</evidence>
<keyword evidence="3" id="KW-1185">Reference proteome</keyword>
<evidence type="ECO:0000313" key="3">
    <source>
        <dbReference type="Proteomes" id="UP000816034"/>
    </source>
</evidence>
<keyword evidence="1" id="KW-0472">Membrane</keyword>
<comment type="caution">
    <text evidence="2">The sequence shown here is derived from an EMBL/GenBank/DDBJ whole genome shotgun (WGS) entry which is preliminary data.</text>
</comment>
<proteinExistence type="predicted"/>
<dbReference type="GeneID" id="68092706"/>
<feature type="transmembrane region" description="Helical" evidence="1">
    <location>
        <begin position="6"/>
        <end position="25"/>
    </location>
</feature>
<name>A0AA88GTW4_NAELO</name>
<evidence type="ECO:0000256" key="1">
    <source>
        <dbReference type="SAM" id="Phobius"/>
    </source>
</evidence>
<gene>
    <name evidence="2" type="ORF">C9374_000244</name>
</gene>
<dbReference type="EMBL" id="PYSW02000009">
    <property type="protein sequence ID" value="KAG2388805.1"/>
    <property type="molecule type" value="Genomic_DNA"/>
</dbReference>
<sequence>MARAGTFWKVFVLTAAVVVGGLIGMKHQYEMEEKWAKKFSARVRLELEKEIEEEGLIEKMLEMEKKNSMMKSNVDDSSKTK</sequence>
<protein>
    <submittedName>
        <fullName evidence="2">Uncharacterized protein</fullName>
    </submittedName>
</protein>
<keyword evidence="1" id="KW-1133">Transmembrane helix</keyword>
<dbReference type="AlphaFoldDB" id="A0AA88GTW4"/>
<keyword evidence="1" id="KW-0812">Transmembrane</keyword>